<keyword evidence="6" id="KW-1185">Reference proteome</keyword>
<evidence type="ECO:0000256" key="1">
    <source>
        <dbReference type="ARBA" id="ARBA00022487"/>
    </source>
</evidence>
<dbReference type="RefSeq" id="WP_208845870.1">
    <property type="nucleotide sequence ID" value="NZ_JAGGDJ010000001.1"/>
</dbReference>
<keyword evidence="1" id="KW-0719">Serine esterase</keyword>
<dbReference type="Pfam" id="PF22244">
    <property type="entry name" value="GCE_fung"/>
    <property type="match status" value="1"/>
</dbReference>
<dbReference type="SUPFAM" id="SSF53474">
    <property type="entry name" value="alpha/beta-Hydrolases"/>
    <property type="match status" value="1"/>
</dbReference>
<dbReference type="EMBL" id="JAGGDJ010000001">
    <property type="protein sequence ID" value="MBO7742916.1"/>
    <property type="molecule type" value="Genomic_DNA"/>
</dbReference>
<dbReference type="InterPro" id="IPR029058">
    <property type="entry name" value="AB_hydrolase_fold"/>
</dbReference>
<proteinExistence type="predicted"/>
<sequence length="375" mass="41418">MHPHARIPEPLRLAEHAADEALRRRAAESWRREERPRLLELFRQHIYGRAPVGRPGSPRFDVTEESGGWMNGTATRKRIELSFDGPGGTAVIRLLLFVPSTGEPQKAPAFLFLCNRERAHMDPDRRERSGFWPAEDLVARGYAAAVFHVEDADPDYDDGFRNGAHGAFDPPGPRADDAWGAIAAWAWGASRAMDYLETDPGIDASRVALAGHSRGGKAALWGGAQDERFALVASNNSGSTGAAIARGKAGETIADINRQFPHWFCERYKRYNGKEDDLPVDQHQLLALIAPRPLYVASATEDAWADPEAEFMACVLASPAYRLLGRQGVSAELRPAPDTPLTGGGIGYHLRTGGHDLTRYDWQRFMDYADLHMRG</sequence>
<accession>A0ABS3W3Z7</accession>
<gene>
    <name evidence="5" type="ORF">I8J29_01820</name>
</gene>
<dbReference type="PANTHER" id="PTHR22946:SF9">
    <property type="entry name" value="POLYKETIDE TRANSFERASE AF380"/>
    <property type="match status" value="1"/>
</dbReference>
<dbReference type="PANTHER" id="PTHR22946">
    <property type="entry name" value="DIENELACTONE HYDROLASE DOMAIN-CONTAINING PROTEIN-RELATED"/>
    <property type="match status" value="1"/>
</dbReference>
<dbReference type="InterPro" id="IPR050261">
    <property type="entry name" value="FrsA_esterase"/>
</dbReference>
<evidence type="ECO:0000256" key="3">
    <source>
        <dbReference type="ARBA" id="ARBA00022801"/>
    </source>
</evidence>
<evidence type="ECO:0000256" key="2">
    <source>
        <dbReference type="ARBA" id="ARBA00022729"/>
    </source>
</evidence>
<evidence type="ECO:0000313" key="6">
    <source>
        <dbReference type="Proteomes" id="UP000670947"/>
    </source>
</evidence>
<protein>
    <submittedName>
        <fullName evidence="5">Acetylxylan esterase</fullName>
    </submittedName>
</protein>
<evidence type="ECO:0000259" key="4">
    <source>
        <dbReference type="Pfam" id="PF22244"/>
    </source>
</evidence>
<organism evidence="5 6">
    <name type="scientific">Paenibacillus artemisiicola</name>
    <dbReference type="NCBI Taxonomy" id="1172618"/>
    <lineage>
        <taxon>Bacteria</taxon>
        <taxon>Bacillati</taxon>
        <taxon>Bacillota</taxon>
        <taxon>Bacilli</taxon>
        <taxon>Bacillales</taxon>
        <taxon>Paenibacillaceae</taxon>
        <taxon>Paenibacillus</taxon>
    </lineage>
</organism>
<name>A0ABS3W3Z7_9BACL</name>
<dbReference type="InterPro" id="IPR054579">
    <property type="entry name" value="GCE-like_dom"/>
</dbReference>
<feature type="domain" description="4-O-methyl-glucuronoyl methylesterase-like" evidence="4">
    <location>
        <begin position="177"/>
        <end position="325"/>
    </location>
</feature>
<dbReference type="Gene3D" id="3.40.50.1820">
    <property type="entry name" value="alpha/beta hydrolase"/>
    <property type="match status" value="1"/>
</dbReference>
<reference evidence="5 6" key="1">
    <citation type="submission" date="2021-03" db="EMBL/GenBank/DDBJ databases">
        <title>Paenibacillus artemisicola MWE-103 whole genome sequence.</title>
        <authorList>
            <person name="Ham Y.J."/>
        </authorList>
    </citation>
    <scope>NUCLEOTIDE SEQUENCE [LARGE SCALE GENOMIC DNA]</scope>
    <source>
        <strain evidence="5 6">MWE-103</strain>
    </source>
</reference>
<comment type="caution">
    <text evidence="5">The sequence shown here is derived from an EMBL/GenBank/DDBJ whole genome shotgun (WGS) entry which is preliminary data.</text>
</comment>
<keyword evidence="2" id="KW-0732">Signal</keyword>
<dbReference type="Proteomes" id="UP000670947">
    <property type="component" value="Unassembled WGS sequence"/>
</dbReference>
<keyword evidence="3" id="KW-0378">Hydrolase</keyword>
<evidence type="ECO:0000313" key="5">
    <source>
        <dbReference type="EMBL" id="MBO7742916.1"/>
    </source>
</evidence>